<reference evidence="1" key="1">
    <citation type="submission" date="2002-03" db="EMBL/GenBank/DDBJ databases">
        <title>Oryza sativa nipponbare(GA3) genomic DNA, chromosome 6, BAC clone:B1018E06.</title>
        <authorList>
            <person name="Sasaki T."/>
            <person name="Matsumoto T."/>
            <person name="Yamamoto K."/>
        </authorList>
    </citation>
    <scope>NUCLEOTIDE SEQUENCE</scope>
</reference>
<dbReference type="EMBL" id="AP004809">
    <property type="protein sequence ID" value="BAD54255.1"/>
    <property type="molecule type" value="Genomic_DNA"/>
</dbReference>
<sequence>MGVGAWPRGQTSVCVRAVAVQCACMRGRSTSAQCGATGGGGHRRAAKQLGGGGGKLKGDDDVFILLAVLHG</sequence>
<organism evidence="2 3">
    <name type="scientific">Oryza sativa subsp. japonica</name>
    <name type="common">Rice</name>
    <dbReference type="NCBI Taxonomy" id="39947"/>
    <lineage>
        <taxon>Eukaryota</taxon>
        <taxon>Viridiplantae</taxon>
        <taxon>Streptophyta</taxon>
        <taxon>Embryophyta</taxon>
        <taxon>Tracheophyta</taxon>
        <taxon>Spermatophyta</taxon>
        <taxon>Magnoliopsida</taxon>
        <taxon>Liliopsida</taxon>
        <taxon>Poales</taxon>
        <taxon>Poaceae</taxon>
        <taxon>BOP clade</taxon>
        <taxon>Oryzoideae</taxon>
        <taxon>Oryzeae</taxon>
        <taxon>Oryzinae</taxon>
        <taxon>Oryza</taxon>
        <taxon>Oryza sativa</taxon>
    </lineage>
</organism>
<dbReference type="Proteomes" id="UP000000763">
    <property type="component" value="Chromosome 6"/>
</dbReference>
<reference evidence="2" key="2">
    <citation type="submission" date="2002-03" db="EMBL/GenBank/DDBJ databases">
        <title>Oryza sativa nipponbare(GA3) genomic DNA, chromosome 6, PAC clone:P0551A03.</title>
        <authorList>
            <person name="Sasaki T."/>
            <person name="Matsumoto T."/>
            <person name="Yamamoto K."/>
        </authorList>
    </citation>
    <scope>NUCLEOTIDE SEQUENCE</scope>
</reference>
<proteinExistence type="predicted"/>
<dbReference type="EMBL" id="AP004818">
    <property type="protein sequence ID" value="BAD54338.1"/>
    <property type="molecule type" value="Genomic_DNA"/>
</dbReference>
<evidence type="ECO:0000313" key="2">
    <source>
        <dbReference type="EMBL" id="BAD54338.1"/>
    </source>
</evidence>
<evidence type="ECO:0000313" key="1">
    <source>
        <dbReference type="EMBL" id="BAD54255.1"/>
    </source>
</evidence>
<protein>
    <submittedName>
        <fullName evidence="2">Uncharacterized protein</fullName>
    </submittedName>
</protein>
<evidence type="ECO:0000313" key="3">
    <source>
        <dbReference type="Proteomes" id="UP000000763"/>
    </source>
</evidence>
<dbReference type="AlphaFoldDB" id="Q5Z6T1"/>
<gene>
    <name evidence="1" type="ORF">B1018E06.9</name>
    <name evidence="2" type="ORF">P0551A03.51</name>
</gene>
<reference evidence="3" key="4">
    <citation type="journal article" date="2008" name="Nucleic Acids Res.">
        <title>The rice annotation project database (RAP-DB): 2008 update.</title>
        <authorList>
            <consortium name="The rice annotation project (RAP)"/>
        </authorList>
    </citation>
    <scope>GENOME REANNOTATION</scope>
    <source>
        <strain evidence="3">cv. Nipponbare</strain>
    </source>
</reference>
<accession>Q5Z6T1</accession>
<reference evidence="3" key="3">
    <citation type="journal article" date="2005" name="Nature">
        <title>The map-based sequence of the rice genome.</title>
        <authorList>
            <consortium name="International rice genome sequencing project (IRGSP)"/>
            <person name="Matsumoto T."/>
            <person name="Wu J."/>
            <person name="Kanamori H."/>
            <person name="Katayose Y."/>
            <person name="Fujisawa M."/>
            <person name="Namiki N."/>
            <person name="Mizuno H."/>
            <person name="Yamamoto K."/>
            <person name="Antonio B.A."/>
            <person name="Baba T."/>
            <person name="Sakata K."/>
            <person name="Nagamura Y."/>
            <person name="Aoki H."/>
            <person name="Arikawa K."/>
            <person name="Arita K."/>
            <person name="Bito T."/>
            <person name="Chiden Y."/>
            <person name="Fujitsuka N."/>
            <person name="Fukunaka R."/>
            <person name="Hamada M."/>
            <person name="Harada C."/>
            <person name="Hayashi A."/>
            <person name="Hijishita S."/>
            <person name="Honda M."/>
            <person name="Hosokawa S."/>
            <person name="Ichikawa Y."/>
            <person name="Idonuma A."/>
            <person name="Iijima M."/>
            <person name="Ikeda M."/>
            <person name="Ikeno M."/>
            <person name="Ito K."/>
            <person name="Ito S."/>
            <person name="Ito T."/>
            <person name="Ito Y."/>
            <person name="Ito Y."/>
            <person name="Iwabuchi A."/>
            <person name="Kamiya K."/>
            <person name="Karasawa W."/>
            <person name="Kurita K."/>
            <person name="Katagiri S."/>
            <person name="Kikuta A."/>
            <person name="Kobayashi H."/>
            <person name="Kobayashi N."/>
            <person name="Machita K."/>
            <person name="Maehara T."/>
            <person name="Masukawa M."/>
            <person name="Mizubayashi T."/>
            <person name="Mukai Y."/>
            <person name="Nagasaki H."/>
            <person name="Nagata Y."/>
            <person name="Naito S."/>
            <person name="Nakashima M."/>
            <person name="Nakama Y."/>
            <person name="Nakamichi Y."/>
            <person name="Nakamura M."/>
            <person name="Meguro A."/>
            <person name="Negishi M."/>
            <person name="Ohta I."/>
            <person name="Ohta T."/>
            <person name="Okamoto M."/>
            <person name="Ono N."/>
            <person name="Saji S."/>
            <person name="Sakaguchi M."/>
            <person name="Sakai K."/>
            <person name="Shibata M."/>
            <person name="Shimokawa T."/>
            <person name="Song J."/>
            <person name="Takazaki Y."/>
            <person name="Terasawa K."/>
            <person name="Tsugane M."/>
            <person name="Tsuji K."/>
            <person name="Ueda S."/>
            <person name="Waki K."/>
            <person name="Yamagata H."/>
            <person name="Yamamoto M."/>
            <person name="Yamamoto S."/>
            <person name="Yamane H."/>
            <person name="Yoshiki S."/>
            <person name="Yoshihara R."/>
            <person name="Yukawa K."/>
            <person name="Zhong H."/>
            <person name="Yano M."/>
            <person name="Yuan Q."/>
            <person name="Ouyang S."/>
            <person name="Liu J."/>
            <person name="Jones K.M."/>
            <person name="Gansberger K."/>
            <person name="Moffat K."/>
            <person name="Hill J."/>
            <person name="Bera J."/>
            <person name="Fadrosh D."/>
            <person name="Jin S."/>
            <person name="Johri S."/>
            <person name="Kim M."/>
            <person name="Overton L."/>
            <person name="Reardon M."/>
            <person name="Tsitrin T."/>
            <person name="Vuong H."/>
            <person name="Weaver B."/>
            <person name="Ciecko A."/>
            <person name="Tallon L."/>
            <person name="Jackson J."/>
            <person name="Pai G."/>
            <person name="Aken S.V."/>
            <person name="Utterback T."/>
            <person name="Reidmuller S."/>
            <person name="Feldblyum T."/>
            <person name="Hsiao J."/>
            <person name="Zismann V."/>
            <person name="Iobst S."/>
            <person name="de Vazeille A.R."/>
            <person name="Buell C.R."/>
            <person name="Ying K."/>
            <person name="Li Y."/>
            <person name="Lu T."/>
            <person name="Huang Y."/>
            <person name="Zhao Q."/>
            <person name="Feng Q."/>
            <person name="Zhang L."/>
            <person name="Zhu J."/>
            <person name="Weng Q."/>
            <person name="Mu J."/>
            <person name="Lu Y."/>
            <person name="Fan D."/>
            <person name="Liu Y."/>
            <person name="Guan J."/>
            <person name="Zhang Y."/>
            <person name="Yu S."/>
            <person name="Liu X."/>
            <person name="Zhang Y."/>
            <person name="Hong G."/>
            <person name="Han B."/>
            <person name="Choisne N."/>
            <person name="Demange N."/>
            <person name="Orjeda G."/>
            <person name="Samain S."/>
            <person name="Cattolico L."/>
            <person name="Pelletier E."/>
            <person name="Couloux A."/>
            <person name="Segurens B."/>
            <person name="Wincker P."/>
            <person name="D'Hont A."/>
            <person name="Scarpelli C."/>
            <person name="Weissenbach J."/>
            <person name="Salanoubat M."/>
            <person name="Quetier F."/>
            <person name="Yu Y."/>
            <person name="Kim H.R."/>
            <person name="Rambo T."/>
            <person name="Currie J."/>
            <person name="Collura K."/>
            <person name="Luo M."/>
            <person name="Yang T."/>
            <person name="Ammiraju J.S.S."/>
            <person name="Engler F."/>
            <person name="Soderlund C."/>
            <person name="Wing R.A."/>
            <person name="Palmer L.E."/>
            <person name="de la Bastide M."/>
            <person name="Spiegel L."/>
            <person name="Nascimento L."/>
            <person name="Zutavern T."/>
            <person name="O'Shaughnessy A."/>
            <person name="Dike S."/>
            <person name="Dedhia N."/>
            <person name="Preston R."/>
            <person name="Balija V."/>
            <person name="McCombie W.R."/>
            <person name="Chow T."/>
            <person name="Chen H."/>
            <person name="Chung M."/>
            <person name="Chen C."/>
            <person name="Shaw J."/>
            <person name="Wu H."/>
            <person name="Hsiao K."/>
            <person name="Chao Y."/>
            <person name="Chu M."/>
            <person name="Cheng C."/>
            <person name="Hour A."/>
            <person name="Lee P."/>
            <person name="Lin S."/>
            <person name="Lin Y."/>
            <person name="Liou J."/>
            <person name="Liu S."/>
            <person name="Hsing Y."/>
            <person name="Raghuvanshi S."/>
            <person name="Mohanty A."/>
            <person name="Bharti A.K."/>
            <person name="Gaur A."/>
            <person name="Gupta V."/>
            <person name="Kumar D."/>
            <person name="Ravi V."/>
            <person name="Vij S."/>
            <person name="Kapur A."/>
            <person name="Khurana P."/>
            <person name="Khurana P."/>
            <person name="Khurana J.P."/>
            <person name="Tyagi A.K."/>
            <person name="Gaikwad K."/>
            <person name="Singh A."/>
            <person name="Dalal V."/>
            <person name="Srivastava S."/>
            <person name="Dixit A."/>
            <person name="Pal A.K."/>
            <person name="Ghazi I.A."/>
            <person name="Yadav M."/>
            <person name="Pandit A."/>
            <person name="Bhargava A."/>
            <person name="Sureshbabu K."/>
            <person name="Batra K."/>
            <person name="Sharma T.R."/>
            <person name="Mohapatra T."/>
            <person name="Singh N.K."/>
            <person name="Messing J."/>
            <person name="Nelson A.B."/>
            <person name="Fuks G."/>
            <person name="Kavchok S."/>
            <person name="Keizer G."/>
            <person name="Linton E."/>
            <person name="Llaca V."/>
            <person name="Song R."/>
            <person name="Tanyolac B."/>
            <person name="Young S."/>
            <person name="Ho-Il K."/>
            <person name="Hahn J.H."/>
            <person name="Sangsakoo G."/>
            <person name="Vanavichit A."/>
            <person name="de Mattos Luiz.A.T."/>
            <person name="Zimmer P.D."/>
            <person name="Malone G."/>
            <person name="Dellagostin O."/>
            <person name="de Oliveira A.C."/>
            <person name="Bevan M."/>
            <person name="Bancroft I."/>
            <person name="Minx P."/>
            <person name="Cordum H."/>
            <person name="Wilson R."/>
            <person name="Cheng Z."/>
            <person name="Jin W."/>
            <person name="Jiang J."/>
            <person name="Leong S.A."/>
            <person name="Iwama H."/>
            <person name="Gojobori T."/>
            <person name="Itoh T."/>
            <person name="Niimura Y."/>
            <person name="Fujii Y."/>
            <person name="Habara T."/>
            <person name="Sakai H."/>
            <person name="Sato Y."/>
            <person name="Wilson G."/>
            <person name="Kumar K."/>
            <person name="McCouch S."/>
            <person name="Juretic N."/>
            <person name="Hoen D."/>
            <person name="Wright S."/>
            <person name="Bruskiewich R."/>
            <person name="Bureau T."/>
            <person name="Miyao A."/>
            <person name="Hirochika H."/>
            <person name="Nishikawa T."/>
            <person name="Kadowaki K."/>
            <person name="Sugiura M."/>
            <person name="Burr B."/>
            <person name="Sasaki T."/>
        </authorList>
    </citation>
    <scope>NUCLEOTIDE SEQUENCE [LARGE SCALE GENOMIC DNA]</scope>
    <source>
        <strain evidence="3">cv. Nipponbare</strain>
    </source>
</reference>
<name>Q5Z6T1_ORYSJ</name>